<evidence type="ECO:0000313" key="3">
    <source>
        <dbReference type="EMBL" id="RVW96456.1"/>
    </source>
</evidence>
<feature type="coiled-coil region" evidence="1">
    <location>
        <begin position="430"/>
        <end position="506"/>
    </location>
</feature>
<organism evidence="3 4">
    <name type="scientific">Vitis vinifera</name>
    <name type="common">Grape</name>
    <dbReference type="NCBI Taxonomy" id="29760"/>
    <lineage>
        <taxon>Eukaryota</taxon>
        <taxon>Viridiplantae</taxon>
        <taxon>Streptophyta</taxon>
        <taxon>Embryophyta</taxon>
        <taxon>Tracheophyta</taxon>
        <taxon>Spermatophyta</taxon>
        <taxon>Magnoliopsida</taxon>
        <taxon>eudicotyledons</taxon>
        <taxon>Gunneridae</taxon>
        <taxon>Pentapetalae</taxon>
        <taxon>rosids</taxon>
        <taxon>Vitales</taxon>
        <taxon>Vitaceae</taxon>
        <taxon>Viteae</taxon>
        <taxon>Vitis</taxon>
    </lineage>
</organism>
<keyword evidence="1" id="KW-0175">Coiled coil</keyword>
<sequence>MSANKKAALSSSSGDAQAEKAVDKLNVREFRERFCIPNGVLVELIDGEVMTIEKSEDNAIFFTNEQFNAGLRFPPPVTVQGIPLLHLDSSSLHPPQYGPGADGMHHSKHAVQPRPLAAGDSTKGGAKGHVLVRGAWAGLLEHLERPFSPNCSLVLPGPDKRDRVVEWVEKASFARLNKLFEITAIERHHETLLIARNLLAVVREPQVYDINILPRKLPKKVVPGEHYVMKYLPLYKESPRSPTCLLSLTASGRLAGPNHSGPSLSVAGRLTLLAEEATSINQPDSLHPDVDAAGASCAAASPPMAPPTEEMGAESQGLPPYEPNPLAFVPVKGPATKRSRPACDLKSGLVGRLQDRFLETIKVSYAELEEKLKRIPPGSDVAMPSAKMFEAVEMLVSGLRGMTQQHDLFSDLLRTADYMKAFASQRRNSEEELHLRLERAEASLSAAREDNEALRVELAEAKSREESVDARLHEVKDEMALLRGEVRQLRTEVSIEKKQRKDLQLRLSTQKEELEGEFAVKKEELEADYQKQVDEMYFFGYRCCMKKHSIKRDVPSIPPGEEEKLRGKPA</sequence>
<evidence type="ECO:0000313" key="4">
    <source>
        <dbReference type="Proteomes" id="UP000288805"/>
    </source>
</evidence>
<evidence type="ECO:0000256" key="1">
    <source>
        <dbReference type="SAM" id="Coils"/>
    </source>
</evidence>
<protein>
    <submittedName>
        <fullName evidence="3">Uncharacterized protein</fullName>
    </submittedName>
</protein>
<reference evidence="3 4" key="1">
    <citation type="journal article" date="2018" name="PLoS Genet.">
        <title>Population sequencing reveals clonal diversity and ancestral inbreeding in the grapevine cultivar Chardonnay.</title>
        <authorList>
            <person name="Roach M.J."/>
            <person name="Johnson D.L."/>
            <person name="Bohlmann J."/>
            <person name="van Vuuren H.J."/>
            <person name="Jones S.J."/>
            <person name="Pretorius I.S."/>
            <person name="Schmidt S.A."/>
            <person name="Borneman A.R."/>
        </authorList>
    </citation>
    <scope>NUCLEOTIDE SEQUENCE [LARGE SCALE GENOMIC DNA]</scope>
    <source>
        <strain evidence="4">cv. Chardonnay</strain>
        <tissue evidence="3">Leaf</tissue>
    </source>
</reference>
<gene>
    <name evidence="3" type="ORF">CK203_029626</name>
</gene>
<evidence type="ECO:0000256" key="2">
    <source>
        <dbReference type="SAM" id="MobiDB-lite"/>
    </source>
</evidence>
<name>A0A438IIB6_VITVI</name>
<dbReference type="AlphaFoldDB" id="A0A438IIB6"/>
<proteinExistence type="predicted"/>
<dbReference type="Proteomes" id="UP000288805">
    <property type="component" value="Unassembled WGS sequence"/>
</dbReference>
<feature type="region of interest" description="Disordered" evidence="2">
    <location>
        <begin position="296"/>
        <end position="316"/>
    </location>
</feature>
<accession>A0A438IIB6</accession>
<dbReference type="EMBL" id="QGNW01000107">
    <property type="protein sequence ID" value="RVW96456.1"/>
    <property type="molecule type" value="Genomic_DNA"/>
</dbReference>
<comment type="caution">
    <text evidence="3">The sequence shown here is derived from an EMBL/GenBank/DDBJ whole genome shotgun (WGS) entry which is preliminary data.</text>
</comment>